<evidence type="ECO:0000313" key="3">
    <source>
        <dbReference type="Proteomes" id="UP000834106"/>
    </source>
</evidence>
<dbReference type="AlphaFoldDB" id="A0AAD1ZGU6"/>
<organism evidence="2 3">
    <name type="scientific">Fraxinus pennsylvanica</name>
    <dbReference type="NCBI Taxonomy" id="56036"/>
    <lineage>
        <taxon>Eukaryota</taxon>
        <taxon>Viridiplantae</taxon>
        <taxon>Streptophyta</taxon>
        <taxon>Embryophyta</taxon>
        <taxon>Tracheophyta</taxon>
        <taxon>Spermatophyta</taxon>
        <taxon>Magnoliopsida</taxon>
        <taxon>eudicotyledons</taxon>
        <taxon>Gunneridae</taxon>
        <taxon>Pentapetalae</taxon>
        <taxon>asterids</taxon>
        <taxon>lamiids</taxon>
        <taxon>Lamiales</taxon>
        <taxon>Oleaceae</taxon>
        <taxon>Oleeae</taxon>
        <taxon>Fraxinus</taxon>
    </lineage>
</organism>
<proteinExistence type="predicted"/>
<feature type="region of interest" description="Disordered" evidence="1">
    <location>
        <begin position="1"/>
        <end position="38"/>
    </location>
</feature>
<gene>
    <name evidence="2" type="ORF">FPE_LOCUS14177</name>
</gene>
<dbReference type="Proteomes" id="UP000834106">
    <property type="component" value="Chromosome 8"/>
</dbReference>
<sequence length="169" mass="18627">MVEEKPAIVTSSRCNSESDMRSKGRKKKKESHRQQRMAEDGGGEAIVCNGKSCTAGMIADCIAVCCCPCAVVNILALAFLKVPWMVARKCLGLGKKRKCDMIYGHNGMDTYENSEKGTGDEGTLEIVGDEELRNRAFEEEEIWLELYKVGHLGFGRVSFTGIPSQTKII</sequence>
<accession>A0AAD1ZGU6</accession>
<protein>
    <submittedName>
        <fullName evidence="2">Uncharacterized protein</fullName>
    </submittedName>
</protein>
<dbReference type="PANTHER" id="PTHR33264">
    <property type="entry name" value="EXPRESSED PROTEIN"/>
    <property type="match status" value="1"/>
</dbReference>
<dbReference type="EMBL" id="OU503043">
    <property type="protein sequence ID" value="CAI9766747.1"/>
    <property type="molecule type" value="Genomic_DNA"/>
</dbReference>
<name>A0AAD1ZGU6_9LAMI</name>
<dbReference type="PANTHER" id="PTHR33264:SF6">
    <property type="entry name" value="OS01G0638800 PROTEIN"/>
    <property type="match status" value="1"/>
</dbReference>
<reference evidence="2" key="1">
    <citation type="submission" date="2023-05" db="EMBL/GenBank/DDBJ databases">
        <authorList>
            <person name="Huff M."/>
        </authorList>
    </citation>
    <scope>NUCLEOTIDE SEQUENCE</scope>
</reference>
<evidence type="ECO:0000256" key="1">
    <source>
        <dbReference type="SAM" id="MobiDB-lite"/>
    </source>
</evidence>
<keyword evidence="3" id="KW-1185">Reference proteome</keyword>
<evidence type="ECO:0000313" key="2">
    <source>
        <dbReference type="EMBL" id="CAI9766747.1"/>
    </source>
</evidence>